<protein>
    <submittedName>
        <fullName evidence="1">Uncharacterized protein</fullName>
    </submittedName>
</protein>
<reference evidence="1" key="1">
    <citation type="submission" date="2020-03" db="EMBL/GenBank/DDBJ databases">
        <title>The deep terrestrial virosphere.</title>
        <authorList>
            <person name="Holmfeldt K."/>
            <person name="Nilsson E."/>
            <person name="Simone D."/>
            <person name="Lopez-Fernandez M."/>
            <person name="Wu X."/>
            <person name="de Brujin I."/>
            <person name="Lundin D."/>
            <person name="Andersson A."/>
            <person name="Bertilsson S."/>
            <person name="Dopson M."/>
        </authorList>
    </citation>
    <scope>NUCLEOTIDE SEQUENCE</scope>
    <source>
        <strain evidence="1">TM448A00204</strain>
        <strain evidence="2">TM448B00128</strain>
    </source>
</reference>
<organism evidence="1">
    <name type="scientific">viral metagenome</name>
    <dbReference type="NCBI Taxonomy" id="1070528"/>
    <lineage>
        <taxon>unclassified sequences</taxon>
        <taxon>metagenomes</taxon>
        <taxon>organismal metagenomes</taxon>
    </lineage>
</organism>
<evidence type="ECO:0000313" key="2">
    <source>
        <dbReference type="EMBL" id="QJH93644.1"/>
    </source>
</evidence>
<accession>A0A6H1ZCP9</accession>
<dbReference type="EMBL" id="MT144590">
    <property type="protein sequence ID" value="QJH93644.1"/>
    <property type="molecule type" value="Genomic_DNA"/>
</dbReference>
<dbReference type="EMBL" id="MT143988">
    <property type="protein sequence ID" value="QJA45324.1"/>
    <property type="molecule type" value="Genomic_DNA"/>
</dbReference>
<sequence>MELHLRADSANGAHTRFTVFMNGVNCGHLCMTEKEALFFHDVVITTKYKLREDEVYSSGKWFLEEKEDERKEPKNLA</sequence>
<evidence type="ECO:0000313" key="1">
    <source>
        <dbReference type="EMBL" id="QJA45324.1"/>
    </source>
</evidence>
<proteinExistence type="predicted"/>
<name>A0A6H1ZCP9_9ZZZZ</name>
<dbReference type="AlphaFoldDB" id="A0A6H1ZCP9"/>
<gene>
    <name evidence="1" type="ORF">TM448A00204_0069</name>
    <name evidence="2" type="ORF">TM448B00128_0019</name>
</gene>